<evidence type="ECO:0000313" key="2">
    <source>
        <dbReference type="EMBL" id="SDA00507.1"/>
    </source>
</evidence>
<name>A0A2X0N6T0_9BASI</name>
<evidence type="ECO:0000256" key="1">
    <source>
        <dbReference type="SAM" id="MobiDB-lite"/>
    </source>
</evidence>
<feature type="region of interest" description="Disordered" evidence="1">
    <location>
        <begin position="58"/>
        <end position="83"/>
    </location>
</feature>
<proteinExistence type="predicted"/>
<feature type="compositionally biased region" description="Low complexity" evidence="1">
    <location>
        <begin position="60"/>
        <end position="72"/>
    </location>
</feature>
<gene>
    <name evidence="2" type="ORF">BZ3500_MVSOF-1268-A1-R1_CHR9G10678</name>
</gene>
<protein>
    <submittedName>
        <fullName evidence="2">BZ3500_MvSof-1268-A1-R1_Chr9g10678 protein</fullName>
    </submittedName>
</protein>
<dbReference type="AlphaFoldDB" id="A0A2X0N6T0"/>
<sequence>MADSRFDDSIAGQKDISFVPSLICTSSQNLKLVSFAARDDFSDRVLDDRRQLLHRASVPASSWRTASSRSTRGQQSGPCPPKVADERISGHTIQLGEIYSHGTVSPNSPTFPQSVTIPLGRSFDEGKGVWKVQDASDLFQGLKFVNSIATSL</sequence>
<dbReference type="EMBL" id="FMWP01000107">
    <property type="protein sequence ID" value="SDA00507.1"/>
    <property type="molecule type" value="Genomic_DNA"/>
</dbReference>
<evidence type="ECO:0000313" key="3">
    <source>
        <dbReference type="Proteomes" id="UP000249723"/>
    </source>
</evidence>
<reference evidence="3" key="1">
    <citation type="submission" date="2016-10" db="EMBL/GenBank/DDBJ databases">
        <authorList>
            <person name="Jeantristanb JTB J.-T."/>
            <person name="Ricardo R."/>
        </authorList>
    </citation>
    <scope>NUCLEOTIDE SEQUENCE [LARGE SCALE GENOMIC DNA]</scope>
</reference>
<dbReference type="Proteomes" id="UP000249723">
    <property type="component" value="Unassembled WGS sequence"/>
</dbReference>
<keyword evidence="3" id="KW-1185">Reference proteome</keyword>
<accession>A0A2X0N6T0</accession>
<organism evidence="2 3">
    <name type="scientific">Microbotryum saponariae</name>
    <dbReference type="NCBI Taxonomy" id="289078"/>
    <lineage>
        <taxon>Eukaryota</taxon>
        <taxon>Fungi</taxon>
        <taxon>Dikarya</taxon>
        <taxon>Basidiomycota</taxon>
        <taxon>Pucciniomycotina</taxon>
        <taxon>Microbotryomycetes</taxon>
        <taxon>Microbotryales</taxon>
        <taxon>Microbotryaceae</taxon>
        <taxon>Microbotryum</taxon>
    </lineage>
</organism>